<evidence type="ECO:0000259" key="2">
    <source>
        <dbReference type="SMART" id="SM00943"/>
    </source>
</evidence>
<dbReference type="CDD" id="cd04859">
    <property type="entry name" value="Prim_Pol"/>
    <property type="match status" value="1"/>
</dbReference>
<dbReference type="EMBL" id="LR798309">
    <property type="protein sequence ID" value="CAB5222704.1"/>
    <property type="molecule type" value="Genomic_DNA"/>
</dbReference>
<sequence length="698" mass="76471">MMLEAALRYAGHGYPVFQCAPNGKTPLGGNGHLDATTDLDLITEWWTATPTANIGISTTGLLVVDIDGEDNPWPGYGCDDLGIGAAARSPNNGRHFWFRQPAGVAWRSTASQLANRVDTRANGGYVVVAPSRLPAGVYSWIDDASLFDFDGLPLPPQWLITALSPANRQVVPSTPDGNVIIQGSRNTALARMAGVMRRAGMTQAGIEAALMAENQRCSPPLPRDEVVRICTSISRYNPDDIAVAVVEDHFGQDGIEIEDQFAVEDPGPCPEHLLSIPGFVDRVMTHTIATAHYPNRALAFGGAIAIQALLAGRKVCDPYGTRVNLYVVALANSGVGKDHPRKINRQIMSKIGEGKWVADLIASMEGLEDRLHAVPSMLFQTDEFDHFLLQISKGKEIRYEQIMASLMRFFTTASSTYSMRAKVGMDSLEIVNPNLCLFATAIPKNFYESLNAKVMSNGGLSRMLILEAGNRGQRGSGRHVDIPADIIEIAAYWKALGGTQGNLAQEFPVPLVVSITPEATDIINQSRDYADEQYQIAEAAQDDTRMSIWSRVGEKVHKLALLHACSADYRNPIIDVAAATWATQFADYQTRKMLSSLSKHMVDGEHGQRCKKAVEILLSWQSEHGDTFMPRHSFLRKMGTYKPKEIEDVLGTLKSQHKIEDMRKEAGPRGGRGFRGLRITPRLLSAPIAIEPPTDENQ</sequence>
<evidence type="ECO:0000259" key="1">
    <source>
        <dbReference type="SMART" id="SM00942"/>
    </source>
</evidence>
<dbReference type="SUPFAM" id="SSF56747">
    <property type="entry name" value="Prim-pol domain"/>
    <property type="match status" value="1"/>
</dbReference>
<evidence type="ECO:0000313" key="3">
    <source>
        <dbReference type="EMBL" id="CAB5222704.1"/>
    </source>
</evidence>
<dbReference type="SMART" id="SM00943">
    <property type="entry name" value="Prim-Pol"/>
    <property type="match status" value="1"/>
</dbReference>
<dbReference type="InterPro" id="IPR015330">
    <property type="entry name" value="DNA_primase/pol_bifunc_N"/>
</dbReference>
<dbReference type="Pfam" id="PF09250">
    <property type="entry name" value="Prim-Pol"/>
    <property type="match status" value="1"/>
</dbReference>
<feature type="domain" description="DNA primase/polymerase bifunctional N-terminal" evidence="2">
    <location>
        <begin position="6"/>
        <end position="159"/>
    </location>
</feature>
<dbReference type="SMART" id="SM00942">
    <property type="entry name" value="PriCT_1"/>
    <property type="match status" value="1"/>
</dbReference>
<name>A0A6J7X337_9CAUD</name>
<dbReference type="InterPro" id="IPR014820">
    <property type="entry name" value="PriCT_1"/>
</dbReference>
<reference evidence="3" key="1">
    <citation type="submission" date="2020-05" db="EMBL/GenBank/DDBJ databases">
        <authorList>
            <person name="Chiriac C."/>
            <person name="Salcher M."/>
            <person name="Ghai R."/>
            <person name="Kavagutti S V."/>
        </authorList>
    </citation>
    <scope>NUCLEOTIDE SEQUENCE</scope>
</reference>
<accession>A0A6J7X337</accession>
<organism evidence="3">
    <name type="scientific">uncultured Caudovirales phage</name>
    <dbReference type="NCBI Taxonomy" id="2100421"/>
    <lineage>
        <taxon>Viruses</taxon>
        <taxon>Duplodnaviria</taxon>
        <taxon>Heunggongvirae</taxon>
        <taxon>Uroviricota</taxon>
        <taxon>Caudoviricetes</taxon>
        <taxon>Peduoviridae</taxon>
        <taxon>Maltschvirus</taxon>
        <taxon>Maltschvirus maltsch</taxon>
    </lineage>
</organism>
<feature type="domain" description="Primase C-terminal 1" evidence="1">
    <location>
        <begin position="174"/>
        <end position="237"/>
    </location>
</feature>
<dbReference type="Pfam" id="PF08708">
    <property type="entry name" value="PriCT_1"/>
    <property type="match status" value="1"/>
</dbReference>
<gene>
    <name evidence="3" type="ORF">UFOVP365_22</name>
</gene>
<protein>
    <submittedName>
        <fullName evidence="3">Prim_Pol domain containing protein</fullName>
    </submittedName>
</protein>
<proteinExistence type="predicted"/>